<dbReference type="PANTHER" id="PTHR32108:SF9">
    <property type="entry name" value="REVERSE TRANSCRIPTASE RNASE H-LIKE DOMAIN-CONTAINING PROTEIN"/>
    <property type="match status" value="1"/>
</dbReference>
<gene>
    <name evidence="2" type="ORF">SO802_002624</name>
</gene>
<dbReference type="Proteomes" id="UP001459277">
    <property type="component" value="Unassembled WGS sequence"/>
</dbReference>
<reference evidence="2 3" key="1">
    <citation type="submission" date="2024-01" db="EMBL/GenBank/DDBJ databases">
        <title>A telomere-to-telomere, gap-free genome of sweet tea (Lithocarpus litseifolius).</title>
        <authorList>
            <person name="Zhou J."/>
        </authorList>
    </citation>
    <scope>NUCLEOTIDE SEQUENCE [LARGE SCALE GENOMIC DNA]</scope>
    <source>
        <strain evidence="2">Zhou-2022a</strain>
        <tissue evidence="2">Leaf</tissue>
    </source>
</reference>
<dbReference type="PANTHER" id="PTHR32108">
    <property type="entry name" value="DNA-DIRECTED RNA POLYMERASE SUBUNIT ALPHA"/>
    <property type="match status" value="1"/>
</dbReference>
<keyword evidence="3" id="KW-1185">Reference proteome</keyword>
<protein>
    <submittedName>
        <fullName evidence="2">Uncharacterized protein</fullName>
    </submittedName>
</protein>
<sequence>MKLKKRILEDNVANTRSGKHYKPSFLEKDHPCKDLGEGSKPMEPRGKEDKEEEDRVLMQLKKTQAHVSIWGLPMAFQKHRKALLDALNGKEVPIETAPHEVLSLMGVEGSSQPLLAFSDKDLPPKGATHTRPLQITIECMGAKVSMVLIGNGSALNVCPFRTALTIGLDMEIIIPSPLTVRAYDNTSRKVMDYGLKDERYATDLFPYCSYKVIAMMKNMGFMPDMGLRKEGKRVVEFPNIKTQVTREGLRLFEGCNGIKINLGTLNGNFMKEGGNFPYCGFLKPWVGKDGKVYPGWKMFFNEKLTFKEKPTVVIKEIQKEVDWVNYGC</sequence>
<feature type="region of interest" description="Disordered" evidence="1">
    <location>
        <begin position="1"/>
        <end position="53"/>
    </location>
</feature>
<evidence type="ECO:0000313" key="2">
    <source>
        <dbReference type="EMBL" id="KAL0015555.1"/>
    </source>
</evidence>
<evidence type="ECO:0000256" key="1">
    <source>
        <dbReference type="SAM" id="MobiDB-lite"/>
    </source>
</evidence>
<proteinExistence type="predicted"/>
<dbReference type="AlphaFoldDB" id="A0AAW2DXR9"/>
<feature type="compositionally biased region" description="Basic and acidic residues" evidence="1">
    <location>
        <begin position="25"/>
        <end position="53"/>
    </location>
</feature>
<dbReference type="EMBL" id="JAZDWU010000001">
    <property type="protein sequence ID" value="KAL0015555.1"/>
    <property type="molecule type" value="Genomic_DNA"/>
</dbReference>
<comment type="caution">
    <text evidence="2">The sequence shown here is derived from an EMBL/GenBank/DDBJ whole genome shotgun (WGS) entry which is preliminary data.</text>
</comment>
<name>A0AAW2DXR9_9ROSI</name>
<accession>A0AAW2DXR9</accession>
<organism evidence="2 3">
    <name type="scientific">Lithocarpus litseifolius</name>
    <dbReference type="NCBI Taxonomy" id="425828"/>
    <lineage>
        <taxon>Eukaryota</taxon>
        <taxon>Viridiplantae</taxon>
        <taxon>Streptophyta</taxon>
        <taxon>Embryophyta</taxon>
        <taxon>Tracheophyta</taxon>
        <taxon>Spermatophyta</taxon>
        <taxon>Magnoliopsida</taxon>
        <taxon>eudicotyledons</taxon>
        <taxon>Gunneridae</taxon>
        <taxon>Pentapetalae</taxon>
        <taxon>rosids</taxon>
        <taxon>fabids</taxon>
        <taxon>Fagales</taxon>
        <taxon>Fagaceae</taxon>
        <taxon>Lithocarpus</taxon>
    </lineage>
</organism>
<evidence type="ECO:0000313" key="3">
    <source>
        <dbReference type="Proteomes" id="UP001459277"/>
    </source>
</evidence>